<sequence>MASFIMLLIGAALVGGLVWVRGRFMSFGAQSPDEYEGLGPEFDLPTYLNGPMVCEGVIYGPTGRVASRFTVEMEGIWSGTSGRLVETFHYDSGAVQNREWKLELGENGEFEARGEDILGTGRGQQCGPTVRLAYRIRLPDDAGGHVLDTVDWMYLLENGSIMNRSQFRKYGFKVAELVATMRRKDVA</sequence>
<reference evidence="1 2" key="1">
    <citation type="submission" date="2018-11" db="EMBL/GenBank/DDBJ databases">
        <title>Mesobaculum littorinae gen. nov., sp. nov., isolated from Littorina scabra that represents a novel genus of the order Rhodobacteraceae.</title>
        <authorList>
            <person name="Li F."/>
        </authorList>
    </citation>
    <scope>NUCLEOTIDE SEQUENCE [LARGE SCALE GENOMIC DNA]</scope>
    <source>
        <strain evidence="1 2">M0103</strain>
    </source>
</reference>
<organism evidence="1 2">
    <name type="scientific">Mesobaculum littorinae</name>
    <dbReference type="NCBI Taxonomy" id="2486419"/>
    <lineage>
        <taxon>Bacteria</taxon>
        <taxon>Pseudomonadati</taxon>
        <taxon>Pseudomonadota</taxon>
        <taxon>Alphaproteobacteria</taxon>
        <taxon>Rhodobacterales</taxon>
        <taxon>Roseobacteraceae</taxon>
        <taxon>Mesobaculum</taxon>
    </lineage>
</organism>
<dbReference type="AlphaFoldDB" id="A0A438AHI6"/>
<dbReference type="OrthoDB" id="5296954at2"/>
<gene>
    <name evidence="1" type="ORF">EKE94_12165</name>
</gene>
<protein>
    <submittedName>
        <fullName evidence="1">DUF3833 family protein</fullName>
    </submittedName>
</protein>
<dbReference type="InterPro" id="IPR024409">
    <property type="entry name" value="DUF3833"/>
</dbReference>
<dbReference type="EMBL" id="RQXX01000003">
    <property type="protein sequence ID" value="RVV98191.1"/>
    <property type="molecule type" value="Genomic_DNA"/>
</dbReference>
<evidence type="ECO:0000313" key="1">
    <source>
        <dbReference type="EMBL" id="RVV98191.1"/>
    </source>
</evidence>
<dbReference type="Proteomes" id="UP000285908">
    <property type="component" value="Unassembled WGS sequence"/>
</dbReference>
<comment type="caution">
    <text evidence="1">The sequence shown here is derived from an EMBL/GenBank/DDBJ whole genome shotgun (WGS) entry which is preliminary data.</text>
</comment>
<dbReference type="RefSeq" id="WP_127906857.1">
    <property type="nucleotide sequence ID" value="NZ_RQXX01000003.1"/>
</dbReference>
<proteinExistence type="predicted"/>
<accession>A0A438AHI6</accession>
<dbReference type="Pfam" id="PF12915">
    <property type="entry name" value="DUF3833"/>
    <property type="match status" value="1"/>
</dbReference>
<evidence type="ECO:0000313" key="2">
    <source>
        <dbReference type="Proteomes" id="UP000285908"/>
    </source>
</evidence>
<keyword evidence="2" id="KW-1185">Reference proteome</keyword>
<name>A0A438AHI6_9RHOB</name>